<dbReference type="InterPro" id="IPR036188">
    <property type="entry name" value="FAD/NAD-bd_sf"/>
</dbReference>
<accession>A0A5B9MGR5</accession>
<dbReference type="Pfam" id="PF13454">
    <property type="entry name" value="NAD_binding_9"/>
    <property type="match status" value="1"/>
</dbReference>
<gene>
    <name evidence="2" type="ORF">Mal15_45430</name>
</gene>
<proteinExistence type="predicted"/>
<reference evidence="2 3" key="1">
    <citation type="submission" date="2019-02" db="EMBL/GenBank/DDBJ databases">
        <title>Planctomycetal bacteria perform biofilm scaping via a novel small molecule.</title>
        <authorList>
            <person name="Jeske O."/>
            <person name="Boedeker C."/>
            <person name="Wiegand S."/>
            <person name="Breitling P."/>
            <person name="Kallscheuer N."/>
            <person name="Jogler M."/>
            <person name="Rohde M."/>
            <person name="Petersen J."/>
            <person name="Medema M.H."/>
            <person name="Surup F."/>
            <person name="Jogler C."/>
        </authorList>
    </citation>
    <scope>NUCLEOTIDE SEQUENCE [LARGE SCALE GENOMIC DNA]</scope>
    <source>
        <strain evidence="2 3">Mal15</strain>
    </source>
</reference>
<name>A0A5B9MGR5_9BACT</name>
<dbReference type="SUPFAM" id="SSF51905">
    <property type="entry name" value="FAD/NAD(P)-binding domain"/>
    <property type="match status" value="1"/>
</dbReference>
<dbReference type="PANTHER" id="PTHR40254">
    <property type="entry name" value="BLR0577 PROTEIN"/>
    <property type="match status" value="1"/>
</dbReference>
<dbReference type="AlphaFoldDB" id="A0A5B9MGR5"/>
<sequence>MPQSRVDGGREKVRLAIVGCGPRGLQCLEAFSRAVGERRLHAIDVTVFEPAGSPGAGHIYDPQQPRELLMNYATQHIDFWQRYRQSPMAQSESLIEWLDHRYPDLATTDQYIPRAIVGEYLSDCFQTVSKRFAPSSFRVVRKRVRRVWRDGLGWHIEFNGGTTSFDYVVLATGHEGLRPSLDGESTFSHGRRKARPVYPAKSQLSTGCVRAGASVLIRGMGLTAIDAVLSLTEGRSGEFQANDPLPRYIHCFNEPRLIDLRSRSGRPMLAKPTAKVEPIEDRFWEPFRRRLEDLQACRGRIRFRSDLFTVVSDAAAELLKRHGANPVRERDISNWYRGWARYRMDAQTAYDAMLQSHGVATGRLPKDIPFALGESWRKLYPQVVTLVSYGGLADDQYSSFRSVASEMERIAFGPPAKSIGKLLALISQGVVTLGQIAEPFPDGKDYDTILNAVIAGPHDPSFAGPIAGLLDDGVLRRHGPTNAIVTDHEGFVPGTECTLAIFGRATEGWVVGNDTLSRALHDQIDRWASRMAVITESVGGARYGF</sequence>
<organism evidence="2 3">
    <name type="scientific">Stieleria maiorica</name>
    <dbReference type="NCBI Taxonomy" id="2795974"/>
    <lineage>
        <taxon>Bacteria</taxon>
        <taxon>Pseudomonadati</taxon>
        <taxon>Planctomycetota</taxon>
        <taxon>Planctomycetia</taxon>
        <taxon>Pirellulales</taxon>
        <taxon>Pirellulaceae</taxon>
        <taxon>Stieleria</taxon>
    </lineage>
</organism>
<evidence type="ECO:0000313" key="3">
    <source>
        <dbReference type="Proteomes" id="UP000321353"/>
    </source>
</evidence>
<dbReference type="Proteomes" id="UP000321353">
    <property type="component" value="Chromosome"/>
</dbReference>
<protein>
    <recommendedName>
        <fullName evidence="1">FAD-dependent urate hydroxylase HpyO/Asp monooxygenase CreE-like FAD/NAD(P)-binding domain-containing protein</fullName>
    </recommendedName>
</protein>
<evidence type="ECO:0000259" key="1">
    <source>
        <dbReference type="Pfam" id="PF13454"/>
    </source>
</evidence>
<dbReference type="Gene3D" id="3.50.50.60">
    <property type="entry name" value="FAD/NAD(P)-binding domain"/>
    <property type="match status" value="1"/>
</dbReference>
<feature type="domain" description="FAD-dependent urate hydroxylase HpyO/Asp monooxygenase CreE-like FAD/NAD(P)-binding" evidence="1">
    <location>
        <begin position="16"/>
        <end position="174"/>
    </location>
</feature>
<keyword evidence="3" id="KW-1185">Reference proteome</keyword>
<dbReference type="InterPro" id="IPR038732">
    <property type="entry name" value="HpyO/CreE_NAD-binding"/>
</dbReference>
<dbReference type="KEGG" id="smam:Mal15_45430"/>
<dbReference type="PANTHER" id="PTHR40254:SF1">
    <property type="entry name" value="BLR0577 PROTEIN"/>
    <property type="match status" value="1"/>
</dbReference>
<evidence type="ECO:0000313" key="2">
    <source>
        <dbReference type="EMBL" id="QEG00473.1"/>
    </source>
</evidence>
<dbReference type="EMBL" id="CP036264">
    <property type="protein sequence ID" value="QEG00473.1"/>
    <property type="molecule type" value="Genomic_DNA"/>
</dbReference>
<dbReference type="InterPro" id="IPR052189">
    <property type="entry name" value="L-asp_N-monooxygenase_NS-form"/>
</dbReference>